<evidence type="ECO:0000313" key="1">
    <source>
        <dbReference type="EMBL" id="MDB9443630.1"/>
    </source>
</evidence>
<dbReference type="RefSeq" id="WP_096568941.1">
    <property type="nucleotide sequence ID" value="NZ_JAQMTI010000256.1"/>
</dbReference>
<dbReference type="Proteomes" id="UP001211711">
    <property type="component" value="Unassembled WGS sequence"/>
</dbReference>
<keyword evidence="2" id="KW-1185">Reference proteome</keyword>
<protein>
    <recommendedName>
        <fullName evidence="3">Transposase</fullName>
    </recommendedName>
</protein>
<dbReference type="EMBL" id="JAQMTI010000256">
    <property type="protein sequence ID" value="MDB9443630.1"/>
    <property type="molecule type" value="Genomic_DNA"/>
</dbReference>
<accession>A0ABT4ZW36</accession>
<reference evidence="1 2" key="1">
    <citation type="submission" date="2023-01" db="EMBL/GenBank/DDBJ databases">
        <title>Genomes from the Australian National Cyanobacteria Reference Collection.</title>
        <authorList>
            <person name="Willis A."/>
            <person name="Lee E.M.F."/>
        </authorList>
    </citation>
    <scope>NUCLEOTIDE SEQUENCE [LARGE SCALE GENOMIC DNA]</scope>
    <source>
        <strain evidence="1 2">CS-549</strain>
    </source>
</reference>
<evidence type="ECO:0000313" key="2">
    <source>
        <dbReference type="Proteomes" id="UP001211711"/>
    </source>
</evidence>
<comment type="caution">
    <text evidence="1">The sequence shown here is derived from an EMBL/GenBank/DDBJ whole genome shotgun (WGS) entry which is preliminary data.</text>
</comment>
<gene>
    <name evidence="1" type="ORF">PN497_20075</name>
</gene>
<name>A0ABT4ZW36_9CYAN</name>
<sequence length="117" mass="13324">MKTAKTGLAKDSPPFFTDLPINKTNLAKELGIARSTLYLWSRIAYFRVPGFKEAYPTKANGNIDKQAPLSPYQCWVISLIGRLFKIYETSERVAQYISKNPDDFSVYKFKAAVAKMY</sequence>
<proteinExistence type="predicted"/>
<organism evidence="1 2">
    <name type="scientific">Sphaerospermopsis kisseleviana CS-549</name>
    <dbReference type="NCBI Taxonomy" id="3021783"/>
    <lineage>
        <taxon>Bacteria</taxon>
        <taxon>Bacillati</taxon>
        <taxon>Cyanobacteriota</taxon>
        <taxon>Cyanophyceae</taxon>
        <taxon>Nostocales</taxon>
        <taxon>Aphanizomenonaceae</taxon>
        <taxon>Sphaerospermopsis</taxon>
        <taxon>Sphaerospermopsis kisseleviana</taxon>
    </lineage>
</organism>
<evidence type="ECO:0008006" key="3">
    <source>
        <dbReference type="Google" id="ProtNLM"/>
    </source>
</evidence>